<dbReference type="GO" id="GO:0004888">
    <property type="term" value="F:transmembrane signaling receptor activity"/>
    <property type="evidence" value="ECO:0007669"/>
    <property type="project" value="InterPro"/>
</dbReference>
<keyword evidence="1" id="KW-1015">Disulfide bond</keyword>
<sequence length="312" mass="34577">MSCESKDKYSKDGRCCDRCPAGWSVQTECNETKKTECAECLHGTFTATKNHLSSCRPCKDCSSIKNGRKLKDCTAREDTVCACERGFYCSNEECEHCHRVKTCPPGEGVQFEATGTNDTKCAVCEKGTFSNVTDFYSPCKRHTRCDDRGRLLKTPGTLISDAVCGGFKTECHWITPAALWSGLVLTALILFGVLCWRSRRRSSRVASPDAPVAFIQIPTETDYQPELPLPSREQNGHYTEEVYKLPLFTPDDNTVSYATEDSMGSVPITPLQVSVSFAESSQDDKSAGHCTTNFFRTHSEPQEDEWCGAEAS</sequence>
<dbReference type="PRINTS" id="PR01680">
    <property type="entry name" value="TNFACTORR6"/>
</dbReference>
<feature type="transmembrane region" description="Helical" evidence="3">
    <location>
        <begin position="177"/>
        <end position="196"/>
    </location>
</feature>
<dbReference type="InterPro" id="IPR001368">
    <property type="entry name" value="TNFR/NGFR_Cys_rich_reg"/>
</dbReference>
<dbReference type="InterPro" id="IPR052135">
    <property type="entry name" value="TNFRSF5"/>
</dbReference>
<name>A0AAV1FNH7_XYRNO</name>
<evidence type="ECO:0000313" key="5">
    <source>
        <dbReference type="EMBL" id="CAJ1062516.1"/>
    </source>
</evidence>
<feature type="domain" description="TNFR-Cys" evidence="4">
    <location>
        <begin position="82"/>
        <end position="121"/>
    </location>
</feature>
<evidence type="ECO:0000313" key="6">
    <source>
        <dbReference type="Proteomes" id="UP001178508"/>
    </source>
</evidence>
<feature type="region of interest" description="Disordered" evidence="2">
    <location>
        <begin position="279"/>
        <end position="312"/>
    </location>
</feature>
<feature type="disulfide bond" evidence="1">
    <location>
        <begin position="40"/>
        <end position="55"/>
    </location>
</feature>
<keyword evidence="3" id="KW-0812">Transmembrane</keyword>
<feature type="domain" description="TNFR-Cys" evidence="4">
    <location>
        <begin position="39"/>
        <end position="81"/>
    </location>
</feature>
<keyword evidence="3" id="KW-0472">Membrane</keyword>
<feature type="disulfide bond" evidence="1">
    <location>
        <begin position="103"/>
        <end position="121"/>
    </location>
</feature>
<dbReference type="GO" id="GO:0035631">
    <property type="term" value="C:CD40 receptor complex"/>
    <property type="evidence" value="ECO:0007669"/>
    <property type="project" value="TreeGrafter"/>
</dbReference>
<evidence type="ECO:0000259" key="4">
    <source>
        <dbReference type="PROSITE" id="PS50050"/>
    </source>
</evidence>
<evidence type="ECO:0000256" key="3">
    <source>
        <dbReference type="SAM" id="Phobius"/>
    </source>
</evidence>
<gene>
    <name evidence="5" type="ORF">XNOV1_A017251</name>
</gene>
<dbReference type="PROSITE" id="PS00652">
    <property type="entry name" value="TNFR_NGFR_1"/>
    <property type="match status" value="2"/>
</dbReference>
<dbReference type="PROSITE" id="PS50050">
    <property type="entry name" value="TNFR_NGFR_2"/>
    <property type="match status" value="2"/>
</dbReference>
<accession>A0AAV1FNH7</accession>
<feature type="compositionally biased region" description="Acidic residues" evidence="2">
    <location>
        <begin position="302"/>
        <end position="312"/>
    </location>
</feature>
<dbReference type="AlphaFoldDB" id="A0AAV1FNH7"/>
<feature type="repeat" description="TNFR-Cys" evidence="1">
    <location>
        <begin position="82"/>
        <end position="121"/>
    </location>
</feature>
<dbReference type="GO" id="GO:0006955">
    <property type="term" value="P:immune response"/>
    <property type="evidence" value="ECO:0007669"/>
    <property type="project" value="InterPro"/>
</dbReference>
<keyword evidence="6" id="KW-1185">Reference proteome</keyword>
<dbReference type="SMART" id="SM00208">
    <property type="entry name" value="TNFR"/>
    <property type="match status" value="4"/>
</dbReference>
<dbReference type="SUPFAM" id="SSF57586">
    <property type="entry name" value="TNF receptor-like"/>
    <property type="match status" value="2"/>
</dbReference>
<dbReference type="EMBL" id="OY660871">
    <property type="protein sequence ID" value="CAJ1062516.1"/>
    <property type="molecule type" value="Genomic_DNA"/>
</dbReference>
<dbReference type="Pfam" id="PF00020">
    <property type="entry name" value="TNFR_c6"/>
    <property type="match status" value="2"/>
</dbReference>
<protein>
    <submittedName>
        <fullName evidence="5">Tumor necrosis factor receptor superfamily member 5</fullName>
    </submittedName>
</protein>
<dbReference type="PANTHER" id="PTHR46875:SF2">
    <property type="entry name" value="TUMOR NECROSIS FACTOR RECEPTOR SUPERFAMILY MEMBER 5-LIKE ISOFORM X1"/>
    <property type="match status" value="1"/>
</dbReference>
<reference evidence="5" key="1">
    <citation type="submission" date="2023-08" db="EMBL/GenBank/DDBJ databases">
        <authorList>
            <person name="Alioto T."/>
            <person name="Alioto T."/>
            <person name="Gomez Garrido J."/>
        </authorList>
    </citation>
    <scope>NUCLEOTIDE SEQUENCE</scope>
</reference>
<dbReference type="GO" id="GO:0006915">
    <property type="term" value="P:apoptotic process"/>
    <property type="evidence" value="ECO:0007669"/>
    <property type="project" value="InterPro"/>
</dbReference>
<dbReference type="GO" id="GO:0002768">
    <property type="term" value="P:immune response-regulating cell surface receptor signaling pathway"/>
    <property type="evidence" value="ECO:0007669"/>
    <property type="project" value="TreeGrafter"/>
</dbReference>
<feature type="repeat" description="TNFR-Cys" evidence="1">
    <location>
        <begin position="39"/>
        <end position="81"/>
    </location>
</feature>
<comment type="caution">
    <text evidence="1">Lacks conserved residue(s) required for the propagation of feature annotation.</text>
</comment>
<organism evidence="5 6">
    <name type="scientific">Xyrichtys novacula</name>
    <name type="common">Pearly razorfish</name>
    <name type="synonym">Hemipteronotus novacula</name>
    <dbReference type="NCBI Taxonomy" id="13765"/>
    <lineage>
        <taxon>Eukaryota</taxon>
        <taxon>Metazoa</taxon>
        <taxon>Chordata</taxon>
        <taxon>Craniata</taxon>
        <taxon>Vertebrata</taxon>
        <taxon>Euteleostomi</taxon>
        <taxon>Actinopterygii</taxon>
        <taxon>Neopterygii</taxon>
        <taxon>Teleostei</taxon>
        <taxon>Neoteleostei</taxon>
        <taxon>Acanthomorphata</taxon>
        <taxon>Eupercaria</taxon>
        <taxon>Labriformes</taxon>
        <taxon>Labridae</taxon>
        <taxon>Xyrichtys</taxon>
    </lineage>
</organism>
<dbReference type="GO" id="GO:0009897">
    <property type="term" value="C:external side of plasma membrane"/>
    <property type="evidence" value="ECO:0007669"/>
    <property type="project" value="TreeGrafter"/>
</dbReference>
<evidence type="ECO:0000256" key="2">
    <source>
        <dbReference type="SAM" id="MobiDB-lite"/>
    </source>
</evidence>
<evidence type="ECO:0000256" key="1">
    <source>
        <dbReference type="PROSITE-ProRule" id="PRU00206"/>
    </source>
</evidence>
<proteinExistence type="predicted"/>
<dbReference type="Gene3D" id="2.10.50.10">
    <property type="entry name" value="Tumor Necrosis Factor Receptor, subunit A, domain 2"/>
    <property type="match status" value="2"/>
</dbReference>
<dbReference type="PANTHER" id="PTHR46875">
    <property type="entry name" value="TUMOR NECROSIS FACTOR RECEPTOR SUPERFAMILY MEMBER 5"/>
    <property type="match status" value="1"/>
</dbReference>
<keyword evidence="3" id="KW-1133">Transmembrane helix</keyword>
<dbReference type="Proteomes" id="UP001178508">
    <property type="component" value="Chromosome 8"/>
</dbReference>
<keyword evidence="5" id="KW-0675">Receptor</keyword>
<dbReference type="InterPro" id="IPR008063">
    <property type="entry name" value="Fas_rcpt"/>
</dbReference>